<dbReference type="EMBL" id="CP036422">
    <property type="protein sequence ID" value="QFU77238.1"/>
    <property type="molecule type" value="Genomic_DNA"/>
</dbReference>
<dbReference type="PANTHER" id="PTHR21248:SF12">
    <property type="entry name" value="CARDIOLIPIN SYNTHASE C"/>
    <property type="match status" value="1"/>
</dbReference>
<dbReference type="OrthoDB" id="9814092at2"/>
<dbReference type="InterPro" id="IPR025202">
    <property type="entry name" value="PLD-like_dom"/>
</dbReference>
<dbReference type="SMART" id="SM00155">
    <property type="entry name" value="PLDc"/>
    <property type="match status" value="2"/>
</dbReference>
<name>A0A5P9NQS0_9GAMM</name>
<dbReference type="Pfam" id="PF13091">
    <property type="entry name" value="PLDc_2"/>
    <property type="match status" value="2"/>
</dbReference>
<organism evidence="2 3">
    <name type="scientific">Halioglobus maricola</name>
    <dbReference type="NCBI Taxonomy" id="2601894"/>
    <lineage>
        <taxon>Bacteria</taxon>
        <taxon>Pseudomonadati</taxon>
        <taxon>Pseudomonadota</taxon>
        <taxon>Gammaproteobacteria</taxon>
        <taxon>Cellvibrionales</taxon>
        <taxon>Halieaceae</taxon>
        <taxon>Halioglobus</taxon>
    </lineage>
</organism>
<dbReference type="Gene3D" id="3.30.870.10">
    <property type="entry name" value="Endonuclease Chain A"/>
    <property type="match status" value="2"/>
</dbReference>
<evidence type="ECO:0000259" key="1">
    <source>
        <dbReference type="PROSITE" id="PS50035"/>
    </source>
</evidence>
<evidence type="ECO:0000313" key="2">
    <source>
        <dbReference type="EMBL" id="QFU77238.1"/>
    </source>
</evidence>
<proteinExistence type="predicted"/>
<keyword evidence="3" id="KW-1185">Reference proteome</keyword>
<dbReference type="InterPro" id="IPR001736">
    <property type="entry name" value="PLipase_D/transphosphatidylase"/>
</dbReference>
<dbReference type="CDD" id="cd09113">
    <property type="entry name" value="PLDc_ymdC_like_2"/>
    <property type="match status" value="1"/>
</dbReference>
<evidence type="ECO:0000313" key="3">
    <source>
        <dbReference type="Proteomes" id="UP000326287"/>
    </source>
</evidence>
<reference evidence="2 3" key="1">
    <citation type="submission" date="2019-02" db="EMBL/GenBank/DDBJ databases">
        <authorList>
            <person name="Li S.-H."/>
        </authorList>
    </citation>
    <scope>NUCLEOTIDE SEQUENCE [LARGE SCALE GENOMIC DNA]</scope>
    <source>
        <strain evidence="2 3">IMCC14385</strain>
    </source>
</reference>
<sequence length="525" mass="59403">MTTMITGMGSKRQRAGKVRAQLALVLACLWLASCASVPFDYPREPTQSVPASAETPLGEFYRNWQSDHGDKGGFVGMPSGVDALGMRLRMLELAEETIDAQYFILKTDRAGGLFVAGVIAAADRGVRVRLLVDDIFSPGVDEAFTLIASHPNIEVRLFNPLPRQAIRYLGYVTDFKRANRRMHNKSFTVDGAFSVVGGRNIGEEYFELNQDTKFDDFEVLMIGSPVEEVQQGFDLFWNSDLSVPMEAFGVKTDPAELDRWRVKIRELVEEQQDGLYAQALNSRLLQALKTKERVPMIAEAHVYTDTPEKLAAEIGDADTAVLISEVSRRFRNAQSELLIVTPYFIPQHYGVDLMEELISRGVRVAVLTNSLASTNHVPVHAGYSRYRKELLEMGVEFYEMRADAVHEDNDWGHRPEKMTLHSKATVVDRESIFVGSLNFDPRSVLINTEMGVFIESAEAGAAFTKNIKSELSRSTWRVDLDEKGQLRWTYDYDGYREVVYKEPQSSWWQRFQVGVYRLLPIENQL</sequence>
<protein>
    <submittedName>
        <fullName evidence="2">Phospholipase D family protein</fullName>
    </submittedName>
</protein>
<dbReference type="CDD" id="cd09111">
    <property type="entry name" value="PLDc_ymdC_like_1"/>
    <property type="match status" value="1"/>
</dbReference>
<gene>
    <name evidence="2" type="ORF">EY643_17110</name>
</gene>
<feature type="domain" description="PLD phosphodiesterase" evidence="1">
    <location>
        <begin position="178"/>
        <end position="205"/>
    </location>
</feature>
<feature type="domain" description="PLD phosphodiesterase" evidence="1">
    <location>
        <begin position="416"/>
        <end position="443"/>
    </location>
</feature>
<dbReference type="PROSITE" id="PS50035">
    <property type="entry name" value="PLD"/>
    <property type="match status" value="2"/>
</dbReference>
<accession>A0A5P9NQS0</accession>
<dbReference type="SUPFAM" id="SSF56024">
    <property type="entry name" value="Phospholipase D/nuclease"/>
    <property type="match status" value="2"/>
</dbReference>
<dbReference type="KEGG" id="halc:EY643_17110"/>
<dbReference type="Proteomes" id="UP000326287">
    <property type="component" value="Chromosome"/>
</dbReference>
<dbReference type="GO" id="GO:0032049">
    <property type="term" value="P:cardiolipin biosynthetic process"/>
    <property type="evidence" value="ECO:0007669"/>
    <property type="project" value="UniProtKB-ARBA"/>
</dbReference>
<dbReference type="AlphaFoldDB" id="A0A5P9NQS0"/>
<dbReference type="PANTHER" id="PTHR21248">
    <property type="entry name" value="CARDIOLIPIN SYNTHASE"/>
    <property type="match status" value="1"/>
</dbReference>
<dbReference type="GO" id="GO:0030572">
    <property type="term" value="F:phosphatidyltransferase activity"/>
    <property type="evidence" value="ECO:0007669"/>
    <property type="project" value="UniProtKB-ARBA"/>
</dbReference>